<name>V9KXJ0_CALMI</name>
<comment type="similarity">
    <text evidence="2">Belongs to the RELT family.</text>
</comment>
<keyword evidence="6 8" id="KW-0472">Membrane</keyword>
<reference evidence="10" key="1">
    <citation type="journal article" date="2014" name="Nature">
        <title>Elephant shark genome provides unique insights into gnathostome evolution.</title>
        <authorList>
            <consortium name="International Elephant Shark Genome Sequencing Consortium"/>
            <person name="Venkatesh B."/>
            <person name="Lee A.P."/>
            <person name="Ravi V."/>
            <person name="Maurya A.K."/>
            <person name="Lian M.M."/>
            <person name="Swann J.B."/>
            <person name="Ohta Y."/>
            <person name="Flajnik M.F."/>
            <person name="Sutoh Y."/>
            <person name="Kasahara M."/>
            <person name="Hoon S."/>
            <person name="Gangu V."/>
            <person name="Roy S.W."/>
            <person name="Irimia M."/>
            <person name="Korzh V."/>
            <person name="Kondrychyn I."/>
            <person name="Lim Z.W."/>
            <person name="Tay B.H."/>
            <person name="Tohari S."/>
            <person name="Kong K.W."/>
            <person name="Ho S."/>
            <person name="Lorente-Galdos B."/>
            <person name="Quilez J."/>
            <person name="Marques-Bonet T."/>
            <person name="Raney B.J."/>
            <person name="Ingham P.W."/>
            <person name="Tay A."/>
            <person name="Hillier L.W."/>
            <person name="Minx P."/>
            <person name="Boehm T."/>
            <person name="Wilson R.K."/>
            <person name="Brenner S."/>
            <person name="Warren W.C."/>
        </authorList>
    </citation>
    <scope>NUCLEOTIDE SEQUENCE</scope>
    <source>
        <tissue evidence="10">Spleen</tissue>
    </source>
</reference>
<feature type="chain" id="PRO_5004779077" evidence="9">
    <location>
        <begin position="25"/>
        <end position="390"/>
    </location>
</feature>
<proteinExistence type="evidence at transcript level"/>
<comment type="subcellular location">
    <subcellularLocation>
        <location evidence="1">Cell membrane</location>
        <topology evidence="1">Single-pass membrane protein</topology>
    </subcellularLocation>
</comment>
<feature type="signal peptide" evidence="9">
    <location>
        <begin position="1"/>
        <end position="24"/>
    </location>
</feature>
<evidence type="ECO:0000256" key="2">
    <source>
        <dbReference type="ARBA" id="ARBA00008688"/>
    </source>
</evidence>
<dbReference type="GO" id="GO:0006915">
    <property type="term" value="P:apoptotic process"/>
    <property type="evidence" value="ECO:0007669"/>
    <property type="project" value="TreeGrafter"/>
</dbReference>
<keyword evidence="3" id="KW-1003">Cell membrane</keyword>
<evidence type="ECO:0000256" key="3">
    <source>
        <dbReference type="ARBA" id="ARBA00022475"/>
    </source>
</evidence>
<evidence type="ECO:0000256" key="1">
    <source>
        <dbReference type="ARBA" id="ARBA00004162"/>
    </source>
</evidence>
<evidence type="ECO:0000256" key="9">
    <source>
        <dbReference type="SAM" id="SignalP"/>
    </source>
</evidence>
<dbReference type="CDD" id="cd13419">
    <property type="entry name" value="TNFRSF19L"/>
    <property type="match status" value="1"/>
</dbReference>
<accession>V9KXJ0</accession>
<keyword evidence="10" id="KW-0675">Receptor</keyword>
<evidence type="ECO:0000256" key="4">
    <source>
        <dbReference type="ARBA" id="ARBA00022692"/>
    </source>
</evidence>
<evidence type="ECO:0000256" key="6">
    <source>
        <dbReference type="ARBA" id="ARBA00023136"/>
    </source>
</evidence>
<evidence type="ECO:0000256" key="7">
    <source>
        <dbReference type="SAM" id="MobiDB-lite"/>
    </source>
</evidence>
<dbReference type="Gene3D" id="2.10.50.10">
    <property type="entry name" value="Tumor Necrosis Factor Receptor, subunit A, domain 2"/>
    <property type="match status" value="1"/>
</dbReference>
<evidence type="ECO:0000256" key="5">
    <source>
        <dbReference type="ARBA" id="ARBA00022989"/>
    </source>
</evidence>
<dbReference type="EMBL" id="JW870994">
    <property type="protein sequence ID" value="AFP03512.1"/>
    <property type="molecule type" value="mRNA"/>
</dbReference>
<keyword evidence="4 8" id="KW-0812">Transmembrane</keyword>
<dbReference type="InterPro" id="IPR022248">
    <property type="entry name" value="TNF_rcpt_RELT"/>
</dbReference>
<feature type="transmembrane region" description="Helical" evidence="8">
    <location>
        <begin position="172"/>
        <end position="195"/>
    </location>
</feature>
<evidence type="ECO:0000313" key="10">
    <source>
        <dbReference type="EMBL" id="AFP03512.1"/>
    </source>
</evidence>
<organism evidence="10">
    <name type="scientific">Callorhinchus milii</name>
    <name type="common">Ghost shark</name>
    <dbReference type="NCBI Taxonomy" id="7868"/>
    <lineage>
        <taxon>Eukaryota</taxon>
        <taxon>Metazoa</taxon>
        <taxon>Chordata</taxon>
        <taxon>Craniata</taxon>
        <taxon>Vertebrata</taxon>
        <taxon>Chondrichthyes</taxon>
        <taxon>Holocephali</taxon>
        <taxon>Chimaeriformes</taxon>
        <taxon>Callorhinchidae</taxon>
        <taxon>Callorhinchus</taxon>
    </lineage>
</organism>
<evidence type="ECO:0000256" key="8">
    <source>
        <dbReference type="SAM" id="Phobius"/>
    </source>
</evidence>
<dbReference type="InterPro" id="IPR022333">
    <property type="entry name" value="TNFR_19-like"/>
</dbReference>
<dbReference type="InterPro" id="IPR034048">
    <property type="entry name" value="TNFRSF19L_N"/>
</dbReference>
<dbReference type="PANTHER" id="PTHR47397:SF1">
    <property type="entry name" value="TUMOR NECROSIS FACTOR RECEPTOR SUPERFAMILY MEMBER 19L"/>
    <property type="match status" value="1"/>
</dbReference>
<dbReference type="Pfam" id="PF12606">
    <property type="entry name" value="RELT"/>
    <property type="match status" value="1"/>
</dbReference>
<sequence>MKTNTIGCSLCCFLALLSWHRVRTLQCGVQEFKDNGDRCVPCIHCSPGQEPDMECGYGRGLTMSCRRCAPGTFSDTYGLGSCRPHVDCEGLKRTFLSLGTVMVDTVCGHCLPGYYVSDGSDSHLTECLLCSFAPMGTAECSVRSAEGSPQAEASKSSNRSKDGTQEEKKMKYAVFLLMPVFCVIGLLGILVCNLLKKKGYRCTSEKDAKEGIELETKYDSSGGPFRTDEANEDTIGVLIKLITEKKENAAALQEMLREHEMKEAVIKSNAVEKFVPLLSIPKLCKHHHLHTVQTSSLQTGSSCMRCNQKKWPDLLLTKAAKPSARASRPGEYTILSVGRFRVARIPEQRQSLNESESQSLASESPATQNETEGQKPPPDTVSPTRTKDIA</sequence>
<dbReference type="GO" id="GO:0005886">
    <property type="term" value="C:plasma membrane"/>
    <property type="evidence" value="ECO:0007669"/>
    <property type="project" value="UniProtKB-SubCell"/>
</dbReference>
<keyword evidence="9" id="KW-0732">Signal</keyword>
<feature type="compositionally biased region" description="Polar residues" evidence="7">
    <location>
        <begin position="348"/>
        <end position="371"/>
    </location>
</feature>
<dbReference type="PRINTS" id="PR01970">
    <property type="entry name" value="TNFACTORR19L"/>
</dbReference>
<keyword evidence="5 8" id="KW-1133">Transmembrane helix</keyword>
<protein>
    <submittedName>
        <fullName evidence="10">Tumor necrosis factor receptor superfamily member 19L</fullName>
    </submittedName>
</protein>
<feature type="region of interest" description="Disordered" evidence="7">
    <location>
        <begin position="347"/>
        <end position="390"/>
    </location>
</feature>
<dbReference type="PANTHER" id="PTHR47397">
    <property type="entry name" value="TUMOR NECROSIS FACTOR RECEPTOR SUPERFAMILY MEMBER 19L"/>
    <property type="match status" value="1"/>
</dbReference>
<dbReference type="AlphaFoldDB" id="V9KXJ0"/>